<accession>A0ABP9QT88</accession>
<keyword evidence="1" id="KW-0812">Transmembrane</keyword>
<feature type="transmembrane region" description="Helical" evidence="1">
    <location>
        <begin position="60"/>
        <end position="81"/>
    </location>
</feature>
<reference evidence="3" key="1">
    <citation type="journal article" date="2019" name="Int. J. Syst. Evol. Microbiol.">
        <title>The Global Catalogue of Microorganisms (GCM) 10K type strain sequencing project: providing services to taxonomists for standard genome sequencing and annotation.</title>
        <authorList>
            <consortium name="The Broad Institute Genomics Platform"/>
            <consortium name="The Broad Institute Genome Sequencing Center for Infectious Disease"/>
            <person name="Wu L."/>
            <person name="Ma J."/>
        </authorList>
    </citation>
    <scope>NUCLEOTIDE SEQUENCE [LARGE SCALE GENOMIC DNA]</scope>
    <source>
        <strain evidence="3">JCM 18715</strain>
    </source>
</reference>
<keyword evidence="1" id="KW-1133">Transmembrane helix</keyword>
<gene>
    <name evidence="2" type="ORF">GCM10025770_25090</name>
</gene>
<dbReference type="Proteomes" id="UP001500547">
    <property type="component" value="Unassembled WGS sequence"/>
</dbReference>
<evidence type="ECO:0000256" key="1">
    <source>
        <dbReference type="SAM" id="Phobius"/>
    </source>
</evidence>
<sequence>MSDNIPSLRLPVALTVLVLAALALSGLNPYDRLTWALEVVPVLIVLPWTWAGARRFPLTPLLQVLLAVHAIVLIAGGAWSYARVPFGFWLQDVFDLSRNPYDKIGHFLQGVTPALFMREHLLRSERVRGAGLAAVLSVSVALAFSAIYELIEWISALLLGQGADEFLGTQGDVWDTQSDMAMALLGAVLALTLIRRRWTAA</sequence>
<evidence type="ECO:0000313" key="2">
    <source>
        <dbReference type="EMBL" id="GAA5167063.1"/>
    </source>
</evidence>
<dbReference type="PIRSF" id="PIRSF020606">
    <property type="entry name" value="UCP020606"/>
    <property type="match status" value="1"/>
</dbReference>
<comment type="caution">
    <text evidence="2">The sequence shown here is derived from an EMBL/GenBank/DDBJ whole genome shotgun (WGS) entry which is preliminary data.</text>
</comment>
<name>A0ABP9QT88_9RHOO</name>
<protein>
    <submittedName>
        <fullName evidence="2">DUF2238 domain-containing protein</fullName>
    </submittedName>
</protein>
<evidence type="ECO:0000313" key="3">
    <source>
        <dbReference type="Proteomes" id="UP001500547"/>
    </source>
</evidence>
<keyword evidence="3" id="KW-1185">Reference proteome</keyword>
<dbReference type="Pfam" id="PF09997">
    <property type="entry name" value="DUF2238"/>
    <property type="match status" value="1"/>
</dbReference>
<dbReference type="RefSeq" id="WP_345533323.1">
    <property type="nucleotide sequence ID" value="NZ_BAABLD010000008.1"/>
</dbReference>
<organism evidence="2 3">
    <name type="scientific">Viridibacterium curvum</name>
    <dbReference type="NCBI Taxonomy" id="1101404"/>
    <lineage>
        <taxon>Bacteria</taxon>
        <taxon>Pseudomonadati</taxon>
        <taxon>Pseudomonadota</taxon>
        <taxon>Betaproteobacteria</taxon>
        <taxon>Rhodocyclales</taxon>
        <taxon>Rhodocyclaceae</taxon>
        <taxon>Viridibacterium</taxon>
    </lineage>
</organism>
<keyword evidence="1" id="KW-0472">Membrane</keyword>
<feature type="transmembrane region" description="Helical" evidence="1">
    <location>
        <begin position="129"/>
        <end position="148"/>
    </location>
</feature>
<dbReference type="EMBL" id="BAABLD010000008">
    <property type="protein sequence ID" value="GAA5167063.1"/>
    <property type="molecule type" value="Genomic_DNA"/>
</dbReference>
<feature type="transmembrane region" description="Helical" evidence="1">
    <location>
        <begin position="35"/>
        <end position="53"/>
    </location>
</feature>
<dbReference type="InterPro" id="IPR058534">
    <property type="entry name" value="YjdF"/>
</dbReference>
<dbReference type="InterPro" id="IPR014509">
    <property type="entry name" value="YjdF-like"/>
</dbReference>
<feature type="transmembrane region" description="Helical" evidence="1">
    <location>
        <begin position="180"/>
        <end position="198"/>
    </location>
</feature>
<proteinExistence type="predicted"/>